<evidence type="ECO:0000313" key="5">
    <source>
        <dbReference type="Proteomes" id="UP000614601"/>
    </source>
</evidence>
<evidence type="ECO:0000256" key="1">
    <source>
        <dbReference type="ARBA" id="ARBA00008455"/>
    </source>
</evidence>
<dbReference type="SUPFAM" id="SSF54001">
    <property type="entry name" value="Cysteine proteinases"/>
    <property type="match status" value="1"/>
</dbReference>
<protein>
    <submittedName>
        <fullName evidence="4">Uncharacterized protein</fullName>
    </submittedName>
</protein>
<dbReference type="InterPro" id="IPR038765">
    <property type="entry name" value="Papain-like_cys_pep_sf"/>
</dbReference>
<dbReference type="CDD" id="cd02248">
    <property type="entry name" value="Peptidase_C1A"/>
    <property type="match status" value="1"/>
</dbReference>
<comment type="similarity">
    <text evidence="1">Belongs to the peptidase C1 family.</text>
</comment>
<dbReference type="Pfam" id="PF00112">
    <property type="entry name" value="Peptidase_C1"/>
    <property type="match status" value="1"/>
</dbReference>
<dbReference type="InterPro" id="IPR000668">
    <property type="entry name" value="Peptidase_C1A_C"/>
</dbReference>
<keyword evidence="5" id="KW-1185">Reference proteome</keyword>
<reference evidence="4" key="1">
    <citation type="submission" date="2020-09" db="EMBL/GenBank/DDBJ databases">
        <authorList>
            <person name="Kikuchi T."/>
        </authorList>
    </citation>
    <scope>NUCLEOTIDE SEQUENCE</scope>
    <source>
        <strain evidence="4">SH1</strain>
    </source>
</reference>
<evidence type="ECO:0000259" key="2">
    <source>
        <dbReference type="SMART" id="SM00645"/>
    </source>
</evidence>
<dbReference type="InterPro" id="IPR013201">
    <property type="entry name" value="Prot_inhib_I29"/>
</dbReference>
<dbReference type="InterPro" id="IPR039417">
    <property type="entry name" value="Peptidase_C1A_papain-like"/>
</dbReference>
<dbReference type="SMART" id="SM00645">
    <property type="entry name" value="Pept_C1"/>
    <property type="match status" value="1"/>
</dbReference>
<accession>A0A811KPA5</accession>
<dbReference type="Proteomes" id="UP000614601">
    <property type="component" value="Unassembled WGS sequence"/>
</dbReference>
<organism evidence="4 5">
    <name type="scientific">Bursaphelenchus okinawaensis</name>
    <dbReference type="NCBI Taxonomy" id="465554"/>
    <lineage>
        <taxon>Eukaryota</taxon>
        <taxon>Metazoa</taxon>
        <taxon>Ecdysozoa</taxon>
        <taxon>Nematoda</taxon>
        <taxon>Chromadorea</taxon>
        <taxon>Rhabditida</taxon>
        <taxon>Tylenchina</taxon>
        <taxon>Tylenchomorpha</taxon>
        <taxon>Aphelenchoidea</taxon>
        <taxon>Aphelenchoididae</taxon>
        <taxon>Bursaphelenchus</taxon>
    </lineage>
</organism>
<evidence type="ECO:0000313" key="4">
    <source>
        <dbReference type="EMBL" id="CAD5217151.1"/>
    </source>
</evidence>
<evidence type="ECO:0000259" key="3">
    <source>
        <dbReference type="SMART" id="SM00848"/>
    </source>
</evidence>
<gene>
    <name evidence="4" type="ORF">BOKJ2_LOCUS6944</name>
</gene>
<dbReference type="EMBL" id="CAJFCW020000003">
    <property type="protein sequence ID" value="CAG9107209.1"/>
    <property type="molecule type" value="Genomic_DNA"/>
</dbReference>
<dbReference type="PRINTS" id="PR00705">
    <property type="entry name" value="PAPAIN"/>
</dbReference>
<sequence length="339" mass="37514">MSSLYNRLTLDTKKAVDLAAKFGQNIALNAREAYEKFFVHILEFNKTYNTDAEVKFRFNVIKEAFKKIDKYQKANPEAQYGLTQLSDLTDDEFHRFYANLKPTQLAENFRGNRSSPAVPTGFKAPGRLDYREQGKVSSVKNQGGCGSCFAFAAVATIESIYALRKQKSPPDLSVQQALSCTIGDGHNDGCKGGFGPGVLWYFKDNGITSWNDFPYVVGNGGAMPPCWDNKPIVTQLNGDGPVSKNENEMVDNLVLNGPILSAINADPLQYYKGGIAHGIKGGRNHAVVIVGYGNEGEDYWIVKNSWGEGWGERGYFRVGRGHNDLRISEDNYAAYMDSP</sequence>
<dbReference type="AlphaFoldDB" id="A0A811KPA5"/>
<dbReference type="Gene3D" id="3.90.70.10">
    <property type="entry name" value="Cysteine proteinases"/>
    <property type="match status" value="1"/>
</dbReference>
<comment type="caution">
    <text evidence="4">The sequence shown here is derived from an EMBL/GenBank/DDBJ whole genome shotgun (WGS) entry which is preliminary data.</text>
</comment>
<dbReference type="InterPro" id="IPR013128">
    <property type="entry name" value="Peptidase_C1A"/>
</dbReference>
<proteinExistence type="inferred from homology"/>
<feature type="domain" description="Peptidase C1A papain C-terminal" evidence="2">
    <location>
        <begin position="124"/>
        <end position="335"/>
    </location>
</feature>
<feature type="domain" description="Cathepsin propeptide inhibitor" evidence="3">
    <location>
        <begin position="37"/>
        <end position="93"/>
    </location>
</feature>
<dbReference type="InterPro" id="IPR025661">
    <property type="entry name" value="Pept_asp_AS"/>
</dbReference>
<dbReference type="GO" id="GO:0006508">
    <property type="term" value="P:proteolysis"/>
    <property type="evidence" value="ECO:0007669"/>
    <property type="project" value="InterPro"/>
</dbReference>
<dbReference type="SMART" id="SM00848">
    <property type="entry name" value="Inhibitor_I29"/>
    <property type="match status" value="1"/>
</dbReference>
<dbReference type="OrthoDB" id="498368at2759"/>
<dbReference type="Pfam" id="PF08246">
    <property type="entry name" value="Inhibitor_I29"/>
    <property type="match status" value="1"/>
</dbReference>
<dbReference type="EMBL" id="CAJFDH010000003">
    <property type="protein sequence ID" value="CAD5217151.1"/>
    <property type="molecule type" value="Genomic_DNA"/>
</dbReference>
<dbReference type="PROSITE" id="PS00640">
    <property type="entry name" value="THIOL_PROTEASE_ASN"/>
    <property type="match status" value="1"/>
</dbReference>
<dbReference type="GO" id="GO:0008234">
    <property type="term" value="F:cysteine-type peptidase activity"/>
    <property type="evidence" value="ECO:0007669"/>
    <property type="project" value="InterPro"/>
</dbReference>
<name>A0A811KPA5_9BILA</name>
<dbReference type="Proteomes" id="UP000783686">
    <property type="component" value="Unassembled WGS sequence"/>
</dbReference>
<dbReference type="PANTHER" id="PTHR12411">
    <property type="entry name" value="CYSTEINE PROTEASE FAMILY C1-RELATED"/>
    <property type="match status" value="1"/>
</dbReference>